<keyword evidence="2" id="KW-0645">Protease</keyword>
<dbReference type="PANTHER" id="PTHR24260:SF136">
    <property type="entry name" value="GH08193P-RELATED"/>
    <property type="match status" value="1"/>
</dbReference>
<dbReference type="InterPro" id="IPR018114">
    <property type="entry name" value="TRYPSIN_HIS"/>
</dbReference>
<keyword evidence="2" id="KW-0720">Serine protease</keyword>
<reference evidence="4 5" key="1">
    <citation type="submission" date="2023-08" db="EMBL/GenBank/DDBJ databases">
        <title>A Necator americanus chromosomal reference genome.</title>
        <authorList>
            <person name="Ilik V."/>
            <person name="Petrzelkova K.J."/>
            <person name="Pardy F."/>
            <person name="Fuh T."/>
            <person name="Niatou-Singa F.S."/>
            <person name="Gouil Q."/>
            <person name="Baker L."/>
            <person name="Ritchie M.E."/>
            <person name="Jex A.R."/>
            <person name="Gazzola D."/>
            <person name="Li H."/>
            <person name="Toshio Fujiwara R."/>
            <person name="Zhan B."/>
            <person name="Aroian R.V."/>
            <person name="Pafco B."/>
            <person name="Schwarz E.M."/>
        </authorList>
    </citation>
    <scope>NUCLEOTIDE SEQUENCE [LARGE SCALE GENOMIC DNA]</scope>
    <source>
        <strain evidence="4 5">Aroian</strain>
        <tissue evidence="4">Whole animal</tissue>
    </source>
</reference>
<dbReference type="Gene3D" id="2.40.10.10">
    <property type="entry name" value="Trypsin-like serine proteases"/>
    <property type="match status" value="2"/>
</dbReference>
<evidence type="ECO:0000313" key="5">
    <source>
        <dbReference type="Proteomes" id="UP001303046"/>
    </source>
</evidence>
<feature type="domain" description="Peptidase S1" evidence="3">
    <location>
        <begin position="44"/>
        <end position="290"/>
    </location>
</feature>
<proteinExistence type="predicted"/>
<dbReference type="PRINTS" id="PR00722">
    <property type="entry name" value="CHYMOTRYPSIN"/>
</dbReference>
<dbReference type="PROSITE" id="PS50240">
    <property type="entry name" value="TRYPSIN_DOM"/>
    <property type="match status" value="1"/>
</dbReference>
<keyword evidence="5" id="KW-1185">Reference proteome</keyword>
<keyword evidence="1" id="KW-1015">Disulfide bond</keyword>
<evidence type="ECO:0000313" key="4">
    <source>
        <dbReference type="EMBL" id="KAK6759593.1"/>
    </source>
</evidence>
<protein>
    <recommendedName>
        <fullName evidence="3">Peptidase S1 domain-containing protein</fullName>
    </recommendedName>
</protein>
<dbReference type="Proteomes" id="UP001303046">
    <property type="component" value="Unassembled WGS sequence"/>
</dbReference>
<keyword evidence="2" id="KW-0378">Hydrolase</keyword>
<sequence>MNIFPWISVASLVRIDTNENTRLKETCGAIRLQQIEPKRGPQLISNGDPVDRNEYPFVVGLFSIKITSTKNIGSVCSGSLISRRHVITAAHCVYEINEDEVKLWRKNPELANPQIFENILVSVGSRCPTFLGCPNDRVYTPRYVIPHPRYDRLDPKHLNDVALIELDRDVDETVASPICLPEEDSSVEGPMVAIGYGVDPRRQIDGYYPLQKVNLNVIASKDGQIATFDWENTTCQGDSGGPLFRHDQRDRVVLYGITSSGQNCRTPYRGAFNFFIDVRKYSNWICAATGVCPLDKSSYKKPPEVRLDERTGVDCIQGKAIPTFGPRPFPWGNREPYICSVRM</sequence>
<dbReference type="Pfam" id="PF00089">
    <property type="entry name" value="Trypsin"/>
    <property type="match status" value="1"/>
</dbReference>
<evidence type="ECO:0000259" key="3">
    <source>
        <dbReference type="PROSITE" id="PS50240"/>
    </source>
</evidence>
<comment type="caution">
    <text evidence="4">The sequence shown here is derived from an EMBL/GenBank/DDBJ whole genome shotgun (WGS) entry which is preliminary data.</text>
</comment>
<dbReference type="InterPro" id="IPR033116">
    <property type="entry name" value="TRYPSIN_SER"/>
</dbReference>
<dbReference type="InterPro" id="IPR051333">
    <property type="entry name" value="CLIP_Serine_Protease"/>
</dbReference>
<dbReference type="InterPro" id="IPR001254">
    <property type="entry name" value="Trypsin_dom"/>
</dbReference>
<dbReference type="InterPro" id="IPR001314">
    <property type="entry name" value="Peptidase_S1A"/>
</dbReference>
<dbReference type="SMART" id="SM00020">
    <property type="entry name" value="Tryp_SPc"/>
    <property type="match status" value="1"/>
</dbReference>
<dbReference type="InterPro" id="IPR043504">
    <property type="entry name" value="Peptidase_S1_PA_chymotrypsin"/>
</dbReference>
<dbReference type="PROSITE" id="PS00135">
    <property type="entry name" value="TRYPSIN_SER"/>
    <property type="match status" value="1"/>
</dbReference>
<gene>
    <name evidence="4" type="primary">Necator_chrX.g21434</name>
    <name evidence="4" type="ORF">RB195_021273</name>
</gene>
<dbReference type="InterPro" id="IPR009003">
    <property type="entry name" value="Peptidase_S1_PA"/>
</dbReference>
<dbReference type="CDD" id="cd00190">
    <property type="entry name" value="Tryp_SPc"/>
    <property type="match status" value="1"/>
</dbReference>
<organism evidence="4 5">
    <name type="scientific">Necator americanus</name>
    <name type="common">Human hookworm</name>
    <dbReference type="NCBI Taxonomy" id="51031"/>
    <lineage>
        <taxon>Eukaryota</taxon>
        <taxon>Metazoa</taxon>
        <taxon>Ecdysozoa</taxon>
        <taxon>Nematoda</taxon>
        <taxon>Chromadorea</taxon>
        <taxon>Rhabditida</taxon>
        <taxon>Rhabditina</taxon>
        <taxon>Rhabditomorpha</taxon>
        <taxon>Strongyloidea</taxon>
        <taxon>Ancylostomatidae</taxon>
        <taxon>Bunostominae</taxon>
        <taxon>Necator</taxon>
    </lineage>
</organism>
<evidence type="ECO:0000256" key="1">
    <source>
        <dbReference type="ARBA" id="ARBA00023157"/>
    </source>
</evidence>
<dbReference type="PANTHER" id="PTHR24260">
    <property type="match status" value="1"/>
</dbReference>
<name>A0ABR1EAK4_NECAM</name>
<dbReference type="EMBL" id="JAVFWL010000006">
    <property type="protein sequence ID" value="KAK6759593.1"/>
    <property type="molecule type" value="Genomic_DNA"/>
</dbReference>
<dbReference type="PROSITE" id="PS00134">
    <property type="entry name" value="TRYPSIN_HIS"/>
    <property type="match status" value="1"/>
</dbReference>
<dbReference type="SUPFAM" id="SSF50494">
    <property type="entry name" value="Trypsin-like serine proteases"/>
    <property type="match status" value="1"/>
</dbReference>
<evidence type="ECO:0000256" key="2">
    <source>
        <dbReference type="RuleBase" id="RU363034"/>
    </source>
</evidence>
<accession>A0ABR1EAK4</accession>